<organism evidence="2">
    <name type="scientific">marine metagenome</name>
    <dbReference type="NCBI Taxonomy" id="408172"/>
    <lineage>
        <taxon>unclassified sequences</taxon>
        <taxon>metagenomes</taxon>
        <taxon>ecological metagenomes</taxon>
    </lineage>
</organism>
<keyword evidence="1" id="KW-1133">Transmembrane helix</keyword>
<evidence type="ECO:0000256" key="1">
    <source>
        <dbReference type="SAM" id="Phobius"/>
    </source>
</evidence>
<gene>
    <name evidence="2" type="ORF">METZ01_LOCUS243119</name>
</gene>
<reference evidence="2" key="1">
    <citation type="submission" date="2018-05" db="EMBL/GenBank/DDBJ databases">
        <authorList>
            <person name="Lanie J.A."/>
            <person name="Ng W.-L."/>
            <person name="Kazmierczak K.M."/>
            <person name="Andrzejewski T.M."/>
            <person name="Davidsen T.M."/>
            <person name="Wayne K.J."/>
            <person name="Tettelin H."/>
            <person name="Glass J.I."/>
            <person name="Rusch D."/>
            <person name="Podicherti R."/>
            <person name="Tsui H.-C.T."/>
            <person name="Winkler M.E."/>
        </authorList>
    </citation>
    <scope>NUCLEOTIDE SEQUENCE</scope>
</reference>
<feature type="transmembrane region" description="Helical" evidence="1">
    <location>
        <begin position="7"/>
        <end position="27"/>
    </location>
</feature>
<evidence type="ECO:0000313" key="2">
    <source>
        <dbReference type="EMBL" id="SVB90265.1"/>
    </source>
</evidence>
<name>A0A382HT54_9ZZZZ</name>
<sequence>MLRRKRTLGILAVVILVPVIGIAWWLLAPLFTNTTVEEEFPFASTAVVPPDMDRAQVEQVMSGIAKVDQSSNEDMPLPVDPRSELTKTLGARNADATDAVVKSLVDAVVKTMAAPAKDEMTQKIAEAMKDAIPEVMAKAEAQPASELVRLKSGQFRDQDRFHKGTGTATIYSLADGTQLLRLTDLQVTNGPD</sequence>
<feature type="non-terminal residue" evidence="2">
    <location>
        <position position="192"/>
    </location>
</feature>
<protein>
    <submittedName>
        <fullName evidence="2">Uncharacterized protein</fullName>
    </submittedName>
</protein>
<dbReference type="EMBL" id="UINC01063053">
    <property type="protein sequence ID" value="SVB90265.1"/>
    <property type="molecule type" value="Genomic_DNA"/>
</dbReference>
<accession>A0A382HT54</accession>
<proteinExistence type="predicted"/>
<keyword evidence="1" id="KW-0812">Transmembrane</keyword>
<keyword evidence="1" id="KW-0472">Membrane</keyword>
<dbReference type="AlphaFoldDB" id="A0A382HT54"/>